<evidence type="ECO:0000313" key="1">
    <source>
        <dbReference type="EMBL" id="CRZ35073.1"/>
    </source>
</evidence>
<dbReference type="AlphaFoldDB" id="A0A0H5SXJ9"/>
<accession>A0A0H5SXJ9</accession>
<dbReference type="OrthoDB" id="4956084at2"/>
<dbReference type="InterPro" id="IPR008878">
    <property type="entry name" value="Transposase_IS66_Orf2"/>
</dbReference>
<dbReference type="EMBL" id="CVTD020000019">
    <property type="protein sequence ID" value="CRZ35073.1"/>
    <property type="molecule type" value="Genomic_DNA"/>
</dbReference>
<proteinExistence type="predicted"/>
<reference evidence="1 2" key="1">
    <citation type="submission" date="2015-06" db="EMBL/GenBank/DDBJ databases">
        <authorList>
            <person name="Wibberg Daniel"/>
        </authorList>
    </citation>
    <scope>NUCLEOTIDE SEQUENCE [LARGE SCALE GENOMIC DNA]</scope>
    <source>
        <strain evidence="1 2">T3/55T</strain>
    </source>
</reference>
<evidence type="ECO:0008006" key="3">
    <source>
        <dbReference type="Google" id="ProtNLM"/>
    </source>
</evidence>
<dbReference type="Proteomes" id="UP000236497">
    <property type="component" value="Unassembled WGS sequence"/>
</dbReference>
<organism evidence="1 2">
    <name type="scientific">Herbinix hemicellulosilytica</name>
    <dbReference type="NCBI Taxonomy" id="1564487"/>
    <lineage>
        <taxon>Bacteria</taxon>
        <taxon>Bacillati</taxon>
        <taxon>Bacillota</taxon>
        <taxon>Clostridia</taxon>
        <taxon>Lachnospirales</taxon>
        <taxon>Lachnospiraceae</taxon>
        <taxon>Herbinix</taxon>
    </lineage>
</organism>
<protein>
    <recommendedName>
        <fullName evidence="3">Transposase</fullName>
    </recommendedName>
</protein>
<keyword evidence="2" id="KW-1185">Reference proteome</keyword>
<dbReference type="NCBIfam" id="NF033819">
    <property type="entry name" value="IS66_TnpB"/>
    <property type="match status" value="1"/>
</dbReference>
<name>A0A0H5SXJ9_HERHM</name>
<dbReference type="RefSeq" id="WP_103203174.1">
    <property type="nucleotide sequence ID" value="NZ_CVTD020000019.1"/>
</dbReference>
<evidence type="ECO:0000313" key="2">
    <source>
        <dbReference type="Proteomes" id="UP000236497"/>
    </source>
</evidence>
<dbReference type="PANTHER" id="PTHR36455:SF1">
    <property type="entry name" value="BLR8292 PROTEIN"/>
    <property type="match status" value="1"/>
</dbReference>
<sequence length="119" mass="13523">MLNDATGFQKVYIACGYTDLRLGIDGLAGLIKEHFRLDPFVPKTLFLFCGRRSDRIKGLVWEEDGFLLLVKRLEAGRFQWPRASNDAANITPEQYTWLMQGLAIEQKKVIPKVKPASPL</sequence>
<dbReference type="PANTHER" id="PTHR36455">
    <property type="match status" value="1"/>
</dbReference>
<gene>
    <name evidence="1" type="ORF">HHT355_1874</name>
</gene>
<dbReference type="Pfam" id="PF05717">
    <property type="entry name" value="TnpB_IS66"/>
    <property type="match status" value="1"/>
</dbReference>